<evidence type="ECO:0000313" key="2">
    <source>
        <dbReference type="EMBL" id="WAH42801.1"/>
    </source>
</evidence>
<dbReference type="RefSeq" id="WP_268006676.1">
    <property type="nucleotide sequence ID" value="NZ_BSUT01000001.1"/>
</dbReference>
<name>A0ABY6ZKS9_9BACL</name>
<keyword evidence="3" id="KW-1185">Reference proteome</keyword>
<proteinExistence type="predicted"/>
<reference evidence="2" key="1">
    <citation type="submission" date="2022-08" db="EMBL/GenBank/DDBJ databases">
        <title>Alicyclobacillus fastidiosus DSM 17978, complete genome.</title>
        <authorList>
            <person name="Wang Q."/>
            <person name="Cai R."/>
            <person name="Wang Z."/>
        </authorList>
    </citation>
    <scope>NUCLEOTIDE SEQUENCE</scope>
    <source>
        <strain evidence="2">DSM 17978</strain>
    </source>
</reference>
<organism evidence="2 3">
    <name type="scientific">Alicyclobacillus fastidiosus</name>
    <dbReference type="NCBI Taxonomy" id="392011"/>
    <lineage>
        <taxon>Bacteria</taxon>
        <taxon>Bacillati</taxon>
        <taxon>Bacillota</taxon>
        <taxon>Bacilli</taxon>
        <taxon>Bacillales</taxon>
        <taxon>Alicyclobacillaceae</taxon>
        <taxon>Alicyclobacillus</taxon>
    </lineage>
</organism>
<dbReference type="EMBL" id="CP104067">
    <property type="protein sequence ID" value="WAH42801.1"/>
    <property type="molecule type" value="Genomic_DNA"/>
</dbReference>
<evidence type="ECO:0000313" key="3">
    <source>
        <dbReference type="Proteomes" id="UP001164761"/>
    </source>
</evidence>
<evidence type="ECO:0000256" key="1">
    <source>
        <dbReference type="SAM" id="MobiDB-lite"/>
    </source>
</evidence>
<accession>A0ABY6ZKS9</accession>
<gene>
    <name evidence="2" type="ORF">NZD89_05055</name>
</gene>
<protein>
    <submittedName>
        <fullName evidence="2">Uncharacterized protein</fullName>
    </submittedName>
</protein>
<feature type="region of interest" description="Disordered" evidence="1">
    <location>
        <begin position="29"/>
        <end position="55"/>
    </location>
</feature>
<dbReference type="Proteomes" id="UP001164761">
    <property type="component" value="Chromosome"/>
</dbReference>
<sequence length="85" mass="9563">MDEKRVREIVREELRRFLDDLLASSRAGAVEATTACDPSQDSDDDGEQPGSMEDCIRRDFGLDALRSRATKEELERYTLSSGLNP</sequence>